<feature type="region of interest" description="Disordered" evidence="5">
    <location>
        <begin position="257"/>
        <end position="379"/>
    </location>
</feature>
<feature type="compositionally biased region" description="Basic residues" evidence="5">
    <location>
        <begin position="288"/>
        <end position="300"/>
    </location>
</feature>
<dbReference type="InterPro" id="IPR019050">
    <property type="entry name" value="FDF_dom"/>
</dbReference>
<dbReference type="InterPro" id="IPR025762">
    <property type="entry name" value="DFDF"/>
</dbReference>
<feature type="region of interest" description="Disordered" evidence="5">
    <location>
        <begin position="113"/>
        <end position="158"/>
    </location>
</feature>
<dbReference type="PANTHER" id="PTHR13612">
    <property type="entry name" value="ENHANCER OF MRNA-DECAPPING PROTEIN 3"/>
    <property type="match status" value="1"/>
</dbReference>
<dbReference type="PROSITE" id="PS51512">
    <property type="entry name" value="DFDF"/>
    <property type="match status" value="1"/>
</dbReference>
<evidence type="ECO:0000259" key="6">
    <source>
        <dbReference type="PROSITE" id="PS51385"/>
    </source>
</evidence>
<feature type="compositionally biased region" description="Polar residues" evidence="5">
    <location>
        <begin position="492"/>
        <end position="520"/>
    </location>
</feature>
<dbReference type="SMART" id="SM01199">
    <property type="entry name" value="FDF"/>
    <property type="match status" value="1"/>
</dbReference>
<comment type="subcellular location">
    <subcellularLocation>
        <location evidence="1">Cytoplasm</location>
        <location evidence="1">P-body</location>
    </subcellularLocation>
</comment>
<feature type="compositionally biased region" description="Basic residues" evidence="5">
    <location>
        <begin position="466"/>
        <end position="476"/>
    </location>
</feature>
<organism evidence="8 9">
    <name type="scientific">Cladosporium halotolerans</name>
    <dbReference type="NCBI Taxonomy" id="1052096"/>
    <lineage>
        <taxon>Eukaryota</taxon>
        <taxon>Fungi</taxon>
        <taxon>Dikarya</taxon>
        <taxon>Ascomycota</taxon>
        <taxon>Pezizomycotina</taxon>
        <taxon>Dothideomycetes</taxon>
        <taxon>Dothideomycetidae</taxon>
        <taxon>Cladosporiales</taxon>
        <taxon>Cladosporiaceae</taxon>
        <taxon>Cladosporium</taxon>
    </lineage>
</organism>
<sequence>MADFTGMTVKVTLKQPPNTVLHGRVKEIIAGQTLSLEDVFFPSSGTRWGQWTVQGTAIADLEVIAKQDEGHAANAPMPTPTSQGPTAHSNMPGNPHGAMYPAQQMLTHPPPPAQMHMQRPPSANFAPPPPMPMHMQRPPSASHGTPPVPMSAPQAQGPMAPGNQIQLPFPTAQNIPSPAPPKQPANFVDPAIMSIGRSPAQQKAAATAVDTSSPATPSKSAMAKAADSLPAINTSPYVADPIKLKFPAKSVMIKEANQKQQQKLEQADETVGAEVDGEGATPGDATGKTKRGRRGIRNKNRSSGQSQEVPAVMNVEVSRNGNDMNGTIKRGKGWRQTPLLQPSPQPGATPTKKTSGKMSRKQREEQKEGQNGWATEEATDIQDLGDFDFEASNTLFDKKQVFDELRQGDTTADEDRLVGFNRLARPGTYGGKNLHPTENVLSPKLAAEDDSSDADTEMNFHTGRSSSRHSASKRQASRQNSTVVEGRHPLASSISSERGLTRSAVSLVSRNGKPSSSKGNASPRPDRVHSPHSVVSSRPAASPRPAEPTQGPHLTMQHSNMPCPVLLPAALETLESETTSRYGLTQDAITETAARSIAELAMSMIDPVESTSRRGSRTHATRTHLNPISNPPVIVVLAGNHAAGARAVAAARHLAPRHSKIILAEAQYESAATQEEQMVKQTLMLKRMARSGADVKRGTWRKASNYIKNLSGPPAIIIDALLAGATYDSLLSPNAAHSEGAQREAREVIDWANRSRAPVLSIACPSGVSGADGSTTLLDGEPLAVRPDRVLALGAPMIGLLEAMKAGEGWEVSLADVGINIALRIEEAVGFGGAWVDGLRFVEE</sequence>
<dbReference type="AlphaFoldDB" id="A0AB34KZA2"/>
<dbReference type="Pfam" id="PF03853">
    <property type="entry name" value="YjeF_N"/>
    <property type="match status" value="1"/>
</dbReference>
<feature type="region of interest" description="Disordered" evidence="5">
    <location>
        <begin position="72"/>
        <end position="94"/>
    </location>
</feature>
<dbReference type="GeneID" id="96002704"/>
<evidence type="ECO:0000313" key="9">
    <source>
        <dbReference type="Proteomes" id="UP000803884"/>
    </source>
</evidence>
<evidence type="ECO:0000256" key="2">
    <source>
        <dbReference type="ARBA" id="ARBA00006610"/>
    </source>
</evidence>
<comment type="caution">
    <text evidence="8">The sequence shown here is derived from an EMBL/GenBank/DDBJ whole genome shotgun (WGS) entry which is preliminary data.</text>
</comment>
<proteinExistence type="inferred from homology"/>
<dbReference type="GO" id="GO:0000932">
    <property type="term" value="C:P-body"/>
    <property type="evidence" value="ECO:0007669"/>
    <property type="project" value="UniProtKB-SubCell"/>
</dbReference>
<feature type="compositionally biased region" description="Polar residues" evidence="5">
    <location>
        <begin position="209"/>
        <end position="219"/>
    </location>
</feature>
<dbReference type="InterPro" id="IPR004443">
    <property type="entry name" value="YjeF_N_dom"/>
</dbReference>
<evidence type="ECO:0000256" key="1">
    <source>
        <dbReference type="ARBA" id="ARBA00004201"/>
    </source>
</evidence>
<dbReference type="GO" id="GO:0031087">
    <property type="term" value="P:deadenylation-independent decapping of nuclear-transcribed mRNA"/>
    <property type="evidence" value="ECO:0007669"/>
    <property type="project" value="TreeGrafter"/>
</dbReference>
<protein>
    <recommendedName>
        <fullName evidence="3">Enhancer of mRNA-decapping protein 3</fullName>
    </recommendedName>
</protein>
<dbReference type="SUPFAM" id="SSF64153">
    <property type="entry name" value="YjeF N-terminal domain-like"/>
    <property type="match status" value="1"/>
</dbReference>
<comment type="similarity">
    <text evidence="2">Belongs to the EDC3 family.</text>
</comment>
<feature type="compositionally biased region" description="Polar residues" evidence="5">
    <location>
        <begin position="80"/>
        <end position="92"/>
    </location>
</feature>
<dbReference type="EMBL" id="JAAQHG020000003">
    <property type="protein sequence ID" value="KAL1590128.1"/>
    <property type="molecule type" value="Genomic_DNA"/>
</dbReference>
<feature type="domain" description="YjeF N-terminal" evidence="6">
    <location>
        <begin position="571"/>
        <end position="825"/>
    </location>
</feature>
<dbReference type="PANTHER" id="PTHR13612:SF0">
    <property type="entry name" value="ENHANCER OF MRNA-DECAPPING PROTEIN 3"/>
    <property type="match status" value="1"/>
</dbReference>
<evidence type="ECO:0000256" key="4">
    <source>
        <dbReference type="ARBA" id="ARBA00022490"/>
    </source>
</evidence>
<dbReference type="Proteomes" id="UP000803884">
    <property type="component" value="Unassembled WGS sequence"/>
</dbReference>
<evidence type="ECO:0000313" key="8">
    <source>
        <dbReference type="EMBL" id="KAL1590128.1"/>
    </source>
</evidence>
<feature type="region of interest" description="Disordered" evidence="5">
    <location>
        <begin position="198"/>
        <end position="221"/>
    </location>
</feature>
<dbReference type="Gene3D" id="3.40.50.10260">
    <property type="entry name" value="YjeF N-terminal domain"/>
    <property type="match status" value="1"/>
</dbReference>
<accession>A0AB34KZA2</accession>
<dbReference type="PROSITE" id="PS51385">
    <property type="entry name" value="YJEF_N"/>
    <property type="match status" value="1"/>
</dbReference>
<name>A0AB34KZA2_9PEZI</name>
<reference evidence="8 9" key="1">
    <citation type="journal article" date="2020" name="Microbiol. Resour. Announc.">
        <title>Draft Genome Sequence of a Cladosporium Species Isolated from the Mesophotic Ascidian Didemnum maculosum.</title>
        <authorList>
            <person name="Gioti A."/>
            <person name="Siaperas R."/>
            <person name="Nikolaivits E."/>
            <person name="Le Goff G."/>
            <person name="Ouazzani J."/>
            <person name="Kotoulas G."/>
            <person name="Topakas E."/>
        </authorList>
    </citation>
    <scope>NUCLEOTIDE SEQUENCE [LARGE SCALE GENOMIC DNA]</scope>
    <source>
        <strain evidence="8 9">TM138-S3</strain>
    </source>
</reference>
<feature type="compositionally biased region" description="Low complexity" evidence="5">
    <location>
        <begin position="531"/>
        <end position="544"/>
    </location>
</feature>
<dbReference type="InterPro" id="IPR036652">
    <property type="entry name" value="YjeF_N_dom_sf"/>
</dbReference>
<dbReference type="RefSeq" id="XP_069233233.1">
    <property type="nucleotide sequence ID" value="XM_069369866.1"/>
</dbReference>
<gene>
    <name evidence="8" type="ORF">WHR41_01260</name>
</gene>
<dbReference type="Pfam" id="PF09532">
    <property type="entry name" value="FDF"/>
    <property type="match status" value="1"/>
</dbReference>
<evidence type="ECO:0000259" key="7">
    <source>
        <dbReference type="PROSITE" id="PS51512"/>
    </source>
</evidence>
<evidence type="ECO:0000256" key="5">
    <source>
        <dbReference type="SAM" id="MobiDB-lite"/>
    </source>
</evidence>
<keyword evidence="9" id="KW-1185">Reference proteome</keyword>
<dbReference type="GO" id="GO:0033962">
    <property type="term" value="P:P-body assembly"/>
    <property type="evidence" value="ECO:0007669"/>
    <property type="project" value="TreeGrafter"/>
</dbReference>
<feature type="domain" description="DFDF" evidence="7">
    <location>
        <begin position="375"/>
        <end position="411"/>
    </location>
</feature>
<keyword evidence="4" id="KW-0963">Cytoplasm</keyword>
<dbReference type="GO" id="GO:0003729">
    <property type="term" value="F:mRNA binding"/>
    <property type="evidence" value="ECO:0007669"/>
    <property type="project" value="TreeGrafter"/>
</dbReference>
<feature type="region of interest" description="Disordered" evidence="5">
    <location>
        <begin position="425"/>
        <end position="559"/>
    </location>
</feature>
<evidence type="ECO:0000256" key="3">
    <source>
        <dbReference type="ARBA" id="ARBA00015797"/>
    </source>
</evidence>